<feature type="compositionally biased region" description="Basic and acidic residues" evidence="9">
    <location>
        <begin position="631"/>
        <end position="640"/>
    </location>
</feature>
<dbReference type="Pfam" id="PF00271">
    <property type="entry name" value="Helicase_C"/>
    <property type="match status" value="1"/>
</dbReference>
<evidence type="ECO:0000259" key="13">
    <source>
        <dbReference type="PROSITE" id="PS51195"/>
    </source>
</evidence>
<feature type="domain" description="Helicase C-terminal" evidence="12">
    <location>
        <begin position="232"/>
        <end position="393"/>
    </location>
</feature>
<keyword evidence="5 8" id="KW-0694">RNA-binding</keyword>
<dbReference type="InterPro" id="IPR025313">
    <property type="entry name" value="SPB4-like_CTE"/>
</dbReference>
<evidence type="ECO:0000256" key="5">
    <source>
        <dbReference type="ARBA" id="ARBA00022884"/>
    </source>
</evidence>
<dbReference type="InterPro" id="IPR027417">
    <property type="entry name" value="P-loop_NTPase"/>
</dbReference>
<dbReference type="SMART" id="SM01178">
    <property type="entry name" value="DUF4217"/>
    <property type="match status" value="1"/>
</dbReference>
<evidence type="ECO:0000256" key="8">
    <source>
        <dbReference type="RuleBase" id="RU365068"/>
    </source>
</evidence>
<comment type="domain">
    <text evidence="8">The Q motif is unique to and characteristic of the DEAD box family of RNA helicases and controls ATP binding and hydrolysis.</text>
</comment>
<dbReference type="GO" id="GO:0010468">
    <property type="term" value="P:regulation of gene expression"/>
    <property type="evidence" value="ECO:0007669"/>
    <property type="project" value="UniProtKB-ARBA"/>
</dbReference>
<evidence type="ECO:0000313" key="14">
    <source>
        <dbReference type="EMBL" id="KAL1131584.1"/>
    </source>
</evidence>
<keyword evidence="2 7" id="KW-0378">Hydrolase</keyword>
<dbReference type="Proteomes" id="UP001558652">
    <property type="component" value="Unassembled WGS sequence"/>
</dbReference>
<dbReference type="SMART" id="SM00487">
    <property type="entry name" value="DEXDc"/>
    <property type="match status" value="1"/>
</dbReference>
<dbReference type="InterPro" id="IPR014001">
    <property type="entry name" value="Helicase_ATP-bd"/>
</dbReference>
<evidence type="ECO:0000256" key="6">
    <source>
        <dbReference type="PROSITE-ProRule" id="PRU00552"/>
    </source>
</evidence>
<evidence type="ECO:0000256" key="2">
    <source>
        <dbReference type="ARBA" id="ARBA00022801"/>
    </source>
</evidence>
<gene>
    <name evidence="14" type="ORF">AAG570_011198</name>
</gene>
<keyword evidence="1 7" id="KW-0547">Nucleotide-binding</keyword>
<dbReference type="Pfam" id="PF00270">
    <property type="entry name" value="DEAD"/>
    <property type="match status" value="1"/>
</dbReference>
<name>A0ABD0YM35_9HEMI</name>
<dbReference type="SUPFAM" id="SSF52540">
    <property type="entry name" value="P-loop containing nucleoside triphosphate hydrolases"/>
    <property type="match status" value="1"/>
</dbReference>
<dbReference type="CDD" id="cd18787">
    <property type="entry name" value="SF2_C_DEAD"/>
    <property type="match status" value="1"/>
</dbReference>
<evidence type="ECO:0000256" key="3">
    <source>
        <dbReference type="ARBA" id="ARBA00022806"/>
    </source>
</evidence>
<comment type="function">
    <text evidence="8">RNA helicase.</text>
</comment>
<keyword evidence="4 7" id="KW-0067">ATP-binding</keyword>
<comment type="caution">
    <text evidence="14">The sequence shown here is derived from an EMBL/GenBank/DDBJ whole genome shotgun (WGS) entry which is preliminary data.</text>
</comment>
<evidence type="ECO:0000259" key="12">
    <source>
        <dbReference type="PROSITE" id="PS51194"/>
    </source>
</evidence>
<dbReference type="PANTHER" id="PTHR24031">
    <property type="entry name" value="RNA HELICASE"/>
    <property type="match status" value="1"/>
</dbReference>
<dbReference type="PROSITE" id="PS51192">
    <property type="entry name" value="HELICASE_ATP_BIND_1"/>
    <property type="match status" value="1"/>
</dbReference>
<dbReference type="InterPro" id="IPR014014">
    <property type="entry name" value="RNA_helicase_DEAD_Q_motif"/>
</dbReference>
<evidence type="ECO:0000256" key="7">
    <source>
        <dbReference type="RuleBase" id="RU000492"/>
    </source>
</evidence>
<dbReference type="Gene3D" id="3.40.50.300">
    <property type="entry name" value="P-loop containing nucleotide triphosphate hydrolases"/>
    <property type="match status" value="2"/>
</dbReference>
<feature type="domain" description="Helicase ATP-binding" evidence="11">
    <location>
        <begin position="45"/>
        <end position="219"/>
    </location>
</feature>
<dbReference type="PROSITE" id="PS51195">
    <property type="entry name" value="Q_MOTIF"/>
    <property type="match status" value="1"/>
</dbReference>
<keyword evidence="10" id="KW-1133">Transmembrane helix</keyword>
<dbReference type="EMBL" id="JBFDAA010000006">
    <property type="protein sequence ID" value="KAL1131584.1"/>
    <property type="molecule type" value="Genomic_DNA"/>
</dbReference>
<dbReference type="InterPro" id="IPR001650">
    <property type="entry name" value="Helicase_C-like"/>
</dbReference>
<comment type="similarity">
    <text evidence="7">Belongs to the DEAD box helicase family.</text>
</comment>
<reference evidence="14 15" key="1">
    <citation type="submission" date="2024-07" db="EMBL/GenBank/DDBJ databases">
        <title>Chromosome-level genome assembly of the water stick insect Ranatra chinensis (Heteroptera: Nepidae).</title>
        <authorList>
            <person name="Liu X."/>
        </authorList>
    </citation>
    <scope>NUCLEOTIDE SEQUENCE [LARGE SCALE GENOMIC DNA]</scope>
    <source>
        <strain evidence="14">Cailab_2021Rc</strain>
        <tissue evidence="14">Muscle</tissue>
    </source>
</reference>
<sequence length="736" mass="83992">MLFLFLPQVDSSCETFADLPLCGKTQKGLSENGYTVPTDIQRGCIGLALKGCDVLGAAKTGSGKTLAFLIPILEVLFRNKWSKIDGLGALVITPTRELALQIYQTLCKVGKHHDFSAGLIIGGKDLHFEKTRMHLVNIIICTPGRLLQHMDENPLFTCSNLKILVLDEADRCLDLGFEESMNCIIQNLPPERQTLLFSATQTKRVKDLIRLSLTDPKYISVHEHAKYRTPEGLTQSVVFCEQHEKMPMIWSFIKTHLKQKVIVFMSTCNQVRYTYDILCKLHPRVTLLALHSKLHQSKRMEIYQSFCNKQFAFLFATDLAARGLDFPQVNWVIQLDCPEDVDTYIHRVGRTGRYQKGGEGLLVLRPAERPMLEYLQNSRIPISEIKINPSRIFSPHVKIEAHLAMYPELKASAQRAFVSYAKSVFLMKDKTVFDVKSIDHDKYARSLGLVISPRIRFLKRAEKKAQSLPTTTEENINSEDKSEEDEEDKENDDEEEIPKEIGGKDGSDSEDDVLVLKRKLEVPADIDTSADLGENPNKKLKVITKAALAKRTLKKNILPNKKIVYTEEGEVMLDKMKEKITEAGRNYEANISEGGINIDEAKVVLKEEDKWDRKLFREKVKARKRAMKRKLKEEKRRELAGDPESSGDDGELPDLSWLPDPDVVYGKKSQEETLVFLFILTPDRMFLLSCFFIITFFFFFFIGMSKRTTTKRSLQRTGNPMQNHRTSTCLSEIKKK</sequence>
<dbReference type="InterPro" id="IPR000629">
    <property type="entry name" value="RNA-helicase_DEAD-box_CS"/>
</dbReference>
<evidence type="ECO:0000256" key="9">
    <source>
        <dbReference type="SAM" id="MobiDB-lite"/>
    </source>
</evidence>
<dbReference type="GO" id="GO:0016787">
    <property type="term" value="F:hydrolase activity"/>
    <property type="evidence" value="ECO:0007669"/>
    <property type="project" value="UniProtKB-KW"/>
</dbReference>
<organism evidence="14 15">
    <name type="scientific">Ranatra chinensis</name>
    <dbReference type="NCBI Taxonomy" id="642074"/>
    <lineage>
        <taxon>Eukaryota</taxon>
        <taxon>Metazoa</taxon>
        <taxon>Ecdysozoa</taxon>
        <taxon>Arthropoda</taxon>
        <taxon>Hexapoda</taxon>
        <taxon>Insecta</taxon>
        <taxon>Pterygota</taxon>
        <taxon>Neoptera</taxon>
        <taxon>Paraneoptera</taxon>
        <taxon>Hemiptera</taxon>
        <taxon>Heteroptera</taxon>
        <taxon>Panheteroptera</taxon>
        <taxon>Nepomorpha</taxon>
        <taxon>Nepidae</taxon>
        <taxon>Ranatrinae</taxon>
        <taxon>Ranatra</taxon>
    </lineage>
</organism>
<feature type="region of interest" description="Disordered" evidence="9">
    <location>
        <begin position="631"/>
        <end position="654"/>
    </location>
</feature>
<keyword evidence="15" id="KW-1185">Reference proteome</keyword>
<dbReference type="GO" id="GO:0003723">
    <property type="term" value="F:RNA binding"/>
    <property type="evidence" value="ECO:0007669"/>
    <property type="project" value="UniProtKB-UniRule"/>
</dbReference>
<dbReference type="InterPro" id="IPR011545">
    <property type="entry name" value="DEAD/DEAH_box_helicase_dom"/>
</dbReference>
<evidence type="ECO:0000256" key="10">
    <source>
        <dbReference type="SAM" id="Phobius"/>
    </source>
</evidence>
<feature type="compositionally biased region" description="Acidic residues" evidence="9">
    <location>
        <begin position="481"/>
        <end position="497"/>
    </location>
</feature>
<dbReference type="Pfam" id="PF13959">
    <property type="entry name" value="CTE_SPB4"/>
    <property type="match status" value="1"/>
</dbReference>
<dbReference type="PROSITE" id="PS00039">
    <property type="entry name" value="DEAD_ATP_HELICASE"/>
    <property type="match status" value="1"/>
</dbReference>
<evidence type="ECO:0000256" key="4">
    <source>
        <dbReference type="ARBA" id="ARBA00022840"/>
    </source>
</evidence>
<dbReference type="PROSITE" id="PS51194">
    <property type="entry name" value="HELICASE_CTER"/>
    <property type="match status" value="1"/>
</dbReference>
<keyword evidence="3 7" id="KW-0347">Helicase</keyword>
<dbReference type="SMART" id="SM00490">
    <property type="entry name" value="HELICc"/>
    <property type="match status" value="1"/>
</dbReference>
<proteinExistence type="inferred from homology"/>
<dbReference type="GO" id="GO:0003724">
    <property type="term" value="F:RNA helicase activity"/>
    <property type="evidence" value="ECO:0007669"/>
    <property type="project" value="UniProtKB-EC"/>
</dbReference>
<dbReference type="GO" id="GO:0005524">
    <property type="term" value="F:ATP binding"/>
    <property type="evidence" value="ECO:0007669"/>
    <property type="project" value="UniProtKB-UniRule"/>
</dbReference>
<protein>
    <recommendedName>
        <fullName evidence="8">ATP-dependent RNA helicase</fullName>
        <ecNumber evidence="8">3.6.4.13</ecNumber>
    </recommendedName>
</protein>
<feature type="transmembrane region" description="Helical" evidence="10">
    <location>
        <begin position="685"/>
        <end position="704"/>
    </location>
</feature>
<dbReference type="AlphaFoldDB" id="A0ABD0YM35"/>
<accession>A0ABD0YM35</accession>
<feature type="domain" description="DEAD-box RNA helicase Q" evidence="13">
    <location>
        <begin position="14"/>
        <end position="42"/>
    </location>
</feature>
<dbReference type="EC" id="3.6.4.13" evidence="8"/>
<keyword evidence="10" id="KW-0472">Membrane</keyword>
<feature type="short sequence motif" description="Q motif" evidence="6">
    <location>
        <begin position="14"/>
        <end position="42"/>
    </location>
</feature>
<evidence type="ECO:0000313" key="15">
    <source>
        <dbReference type="Proteomes" id="UP001558652"/>
    </source>
</evidence>
<dbReference type="CDD" id="cd17941">
    <property type="entry name" value="DEADc_DDX10"/>
    <property type="match status" value="1"/>
</dbReference>
<evidence type="ECO:0000259" key="11">
    <source>
        <dbReference type="PROSITE" id="PS51192"/>
    </source>
</evidence>
<feature type="region of interest" description="Disordered" evidence="9">
    <location>
        <begin position="462"/>
        <end position="510"/>
    </location>
</feature>
<comment type="catalytic activity">
    <reaction evidence="8">
        <text>ATP + H2O = ADP + phosphate + H(+)</text>
        <dbReference type="Rhea" id="RHEA:13065"/>
        <dbReference type="ChEBI" id="CHEBI:15377"/>
        <dbReference type="ChEBI" id="CHEBI:15378"/>
        <dbReference type="ChEBI" id="CHEBI:30616"/>
        <dbReference type="ChEBI" id="CHEBI:43474"/>
        <dbReference type="ChEBI" id="CHEBI:456216"/>
        <dbReference type="EC" id="3.6.4.13"/>
    </reaction>
</comment>
<evidence type="ECO:0000256" key="1">
    <source>
        <dbReference type="ARBA" id="ARBA00022741"/>
    </source>
</evidence>
<keyword evidence="10" id="KW-0812">Transmembrane</keyword>
<feature type="compositionally biased region" description="Basic and acidic residues" evidence="9">
    <location>
        <begin position="498"/>
        <end position="507"/>
    </location>
</feature>